<dbReference type="Proteomes" id="UP000481153">
    <property type="component" value="Unassembled WGS sequence"/>
</dbReference>
<evidence type="ECO:0000259" key="4">
    <source>
        <dbReference type="Pfam" id="PF15247"/>
    </source>
</evidence>
<dbReference type="GO" id="GO:0071204">
    <property type="term" value="C:histone pre-mRNA 3'end processing complex"/>
    <property type="evidence" value="ECO:0007669"/>
    <property type="project" value="TreeGrafter"/>
</dbReference>
<organism evidence="5 6">
    <name type="scientific">Aphanomyces euteiches</name>
    <dbReference type="NCBI Taxonomy" id="100861"/>
    <lineage>
        <taxon>Eukaryota</taxon>
        <taxon>Sar</taxon>
        <taxon>Stramenopiles</taxon>
        <taxon>Oomycota</taxon>
        <taxon>Saprolegniomycetes</taxon>
        <taxon>Saprolegniales</taxon>
        <taxon>Verrucalvaceae</taxon>
        <taxon>Aphanomyces</taxon>
    </lineage>
</organism>
<dbReference type="PANTHER" id="PTHR17408:SF0">
    <property type="entry name" value="HISTONE RNA HAIRPIN-BINDING PROTEIN"/>
    <property type="match status" value="1"/>
</dbReference>
<dbReference type="InterPro" id="IPR029344">
    <property type="entry name" value="SLBP_RNA_bind"/>
</dbReference>
<protein>
    <recommendedName>
        <fullName evidence="4">Histone RNA hairpin-binding protein RNA-binding domain-containing protein</fullName>
    </recommendedName>
</protein>
<keyword evidence="2" id="KW-0694">RNA-binding</keyword>
<dbReference type="Gene3D" id="1.10.8.1120">
    <property type="entry name" value="Histone RNA hairpin-binding protein RNA-binding domain"/>
    <property type="match status" value="1"/>
</dbReference>
<feature type="compositionally biased region" description="Basic and acidic residues" evidence="3">
    <location>
        <begin position="61"/>
        <end position="74"/>
    </location>
</feature>
<evidence type="ECO:0000256" key="2">
    <source>
        <dbReference type="ARBA" id="ARBA00022884"/>
    </source>
</evidence>
<gene>
    <name evidence="5" type="ORF">Ae201684_000017</name>
</gene>
<dbReference type="PANTHER" id="PTHR17408">
    <property type="entry name" value="HISTONE RNA HAIRPIN-BINDING PROTEIN"/>
    <property type="match status" value="1"/>
</dbReference>
<dbReference type="InterPro" id="IPR026502">
    <property type="entry name" value="SLBP1/SLBP2"/>
</dbReference>
<keyword evidence="6" id="KW-1185">Reference proteome</keyword>
<dbReference type="Pfam" id="PF15247">
    <property type="entry name" value="SLBP_RNA_bind"/>
    <property type="match status" value="1"/>
</dbReference>
<evidence type="ECO:0000313" key="5">
    <source>
        <dbReference type="EMBL" id="KAF0745562.1"/>
    </source>
</evidence>
<comment type="caution">
    <text evidence="5">The sequence shown here is derived from an EMBL/GenBank/DDBJ whole genome shotgun (WGS) entry which is preliminary data.</text>
</comment>
<dbReference type="InterPro" id="IPR038294">
    <property type="entry name" value="SLBP_RNA_bind_sf"/>
</dbReference>
<feature type="compositionally biased region" description="Low complexity" evidence="3">
    <location>
        <begin position="108"/>
        <end position="119"/>
    </location>
</feature>
<dbReference type="GO" id="GO:0003729">
    <property type="term" value="F:mRNA binding"/>
    <property type="evidence" value="ECO:0007669"/>
    <property type="project" value="InterPro"/>
</dbReference>
<sequence>MSPPRDKRPPPKSQMQQKETDPHKLAQRQKQIDFGKNTIGYDRYIQEVPKHQRKPGIHPSTPDKHAVASKRAWDGRVQAWRRHLHKYDPQPATPQPSSQEAAKKEDPVPVVVTPPQHVPSSSMGSAKGSIFDDFEEDTKPSAEIDEDDLL</sequence>
<comment type="similarity">
    <text evidence="1">Belongs to the SLBP family.</text>
</comment>
<dbReference type="AlphaFoldDB" id="A0A6G0XY66"/>
<evidence type="ECO:0000256" key="3">
    <source>
        <dbReference type="SAM" id="MobiDB-lite"/>
    </source>
</evidence>
<dbReference type="GO" id="GO:0005737">
    <property type="term" value="C:cytoplasm"/>
    <property type="evidence" value="ECO:0007669"/>
    <property type="project" value="TreeGrafter"/>
</dbReference>
<evidence type="ECO:0000313" key="6">
    <source>
        <dbReference type="Proteomes" id="UP000481153"/>
    </source>
</evidence>
<accession>A0A6G0XY66</accession>
<dbReference type="FunFam" id="1.10.8.1120:FF:000001">
    <property type="entry name" value="Histone RNA hairpin-binding protein-like"/>
    <property type="match status" value="1"/>
</dbReference>
<reference evidence="5 6" key="1">
    <citation type="submission" date="2019-07" db="EMBL/GenBank/DDBJ databases">
        <title>Genomics analysis of Aphanomyces spp. identifies a new class of oomycete effector associated with host adaptation.</title>
        <authorList>
            <person name="Gaulin E."/>
        </authorList>
    </citation>
    <scope>NUCLEOTIDE SEQUENCE [LARGE SCALE GENOMIC DNA]</scope>
    <source>
        <strain evidence="5 6">ATCC 201684</strain>
    </source>
</reference>
<dbReference type="EMBL" id="VJMJ01000001">
    <property type="protein sequence ID" value="KAF0745562.1"/>
    <property type="molecule type" value="Genomic_DNA"/>
</dbReference>
<dbReference type="GO" id="GO:0051028">
    <property type="term" value="P:mRNA transport"/>
    <property type="evidence" value="ECO:0007669"/>
    <property type="project" value="TreeGrafter"/>
</dbReference>
<dbReference type="GO" id="GO:0071207">
    <property type="term" value="F:histone pre-mRNA stem-loop binding"/>
    <property type="evidence" value="ECO:0007669"/>
    <property type="project" value="TreeGrafter"/>
</dbReference>
<dbReference type="GO" id="GO:0006398">
    <property type="term" value="P:mRNA 3'-end processing by stem-loop binding and cleavage"/>
    <property type="evidence" value="ECO:0007669"/>
    <property type="project" value="TreeGrafter"/>
</dbReference>
<dbReference type="VEuPathDB" id="FungiDB:AeMF1_012437"/>
<proteinExistence type="inferred from homology"/>
<name>A0A6G0XY66_9STRA</name>
<feature type="region of interest" description="Disordered" evidence="3">
    <location>
        <begin position="1"/>
        <end position="150"/>
    </location>
</feature>
<feature type="domain" description="Histone RNA hairpin-binding protein RNA-binding" evidence="4">
    <location>
        <begin position="20"/>
        <end position="89"/>
    </location>
</feature>
<evidence type="ECO:0000256" key="1">
    <source>
        <dbReference type="ARBA" id="ARBA00006151"/>
    </source>
</evidence>